<sequence>MTADPTNSAENADNAGGVSNPASTPERHAAPGSDLAAHDPVEGIGRAPIYISLGLSLGLVAVVLVGARIIGGGAPTVTLSDLPAEHANSEECLQLIDSLPDEVTDLPRAEIAEPAPAGVAAWSEGSSGAGGNYRDQVSLRCGVDIPFQYSQYSHTQVVDADGAASADSSSGDETATEWLEVQDQTPGSTLTTWYTTNRFPTVAVTVDRASVEPAAHGNSGDGGADDGAGGDASEDTSAQNSAAATTREAHKAIAQLTAATEALELREHQPHPAPLSELASGTPEDLATCEPLLAAARNGFTPADGYELYEDTADDTIAWTHPGFEPVVLRCGIADPDVPLGERLQQINEVPWFEDTVLADGTTASTWYPLGREVAVAVSTPQAAAQESLARITELLKKHTAADPNAG</sequence>
<evidence type="ECO:0000256" key="2">
    <source>
        <dbReference type="SAM" id="Phobius"/>
    </source>
</evidence>
<dbReference type="AlphaFoldDB" id="A0AAP4FAR7"/>
<comment type="caution">
    <text evidence="3">The sequence shown here is derived from an EMBL/GenBank/DDBJ whole genome shotgun (WGS) entry which is preliminary data.</text>
</comment>
<dbReference type="EMBL" id="JASNVP010000003">
    <property type="protein sequence ID" value="MDK4325706.1"/>
    <property type="molecule type" value="Genomic_DNA"/>
</dbReference>
<dbReference type="Pfam" id="PF12028">
    <property type="entry name" value="DUF3515"/>
    <property type="match status" value="2"/>
</dbReference>
<evidence type="ECO:0000313" key="3">
    <source>
        <dbReference type="EMBL" id="MDK4325706.1"/>
    </source>
</evidence>
<feature type="compositionally biased region" description="Polar residues" evidence="1">
    <location>
        <begin position="1"/>
        <end position="11"/>
    </location>
</feature>
<reference evidence="3" key="1">
    <citation type="submission" date="2023-05" db="EMBL/GenBank/DDBJ databases">
        <title>Metabolic capabilities are highly conserved among human nasal-associated Corynebacterium species in pangenomic analyses.</title>
        <authorList>
            <person name="Tran T.H."/>
            <person name="Roberts A.Q."/>
            <person name="Escapa I.F."/>
            <person name="Gao W."/>
            <person name="Conlan S."/>
            <person name="Kong H."/>
            <person name="Segre J.A."/>
            <person name="Kelly M.S."/>
            <person name="Lemon K.P."/>
        </authorList>
    </citation>
    <scope>NUCLEOTIDE SEQUENCE</scope>
    <source>
        <strain evidence="3">KPL2654</strain>
    </source>
</reference>
<name>A0AAP4FAR7_9CORY</name>
<evidence type="ECO:0000313" key="4">
    <source>
        <dbReference type="Proteomes" id="UP001226160"/>
    </source>
</evidence>
<proteinExistence type="predicted"/>
<protein>
    <submittedName>
        <fullName evidence="3">DUF3515 family protein</fullName>
    </submittedName>
</protein>
<dbReference type="InterPro" id="IPR021903">
    <property type="entry name" value="DUF3515"/>
</dbReference>
<organism evidence="3 4">
    <name type="scientific">Corynebacterium propinquum</name>
    <dbReference type="NCBI Taxonomy" id="43769"/>
    <lineage>
        <taxon>Bacteria</taxon>
        <taxon>Bacillati</taxon>
        <taxon>Actinomycetota</taxon>
        <taxon>Actinomycetes</taxon>
        <taxon>Mycobacteriales</taxon>
        <taxon>Corynebacteriaceae</taxon>
        <taxon>Corynebacterium</taxon>
    </lineage>
</organism>
<dbReference type="RefSeq" id="WP_239211644.1">
    <property type="nucleotide sequence ID" value="NZ_CP091865.1"/>
</dbReference>
<keyword evidence="2" id="KW-1133">Transmembrane helix</keyword>
<feature type="compositionally biased region" description="Gly residues" evidence="1">
    <location>
        <begin position="219"/>
        <end position="230"/>
    </location>
</feature>
<feature type="region of interest" description="Disordered" evidence="1">
    <location>
        <begin position="1"/>
        <end position="37"/>
    </location>
</feature>
<gene>
    <name evidence="3" type="ORF">QPX54_04140</name>
</gene>
<feature type="region of interest" description="Disordered" evidence="1">
    <location>
        <begin position="213"/>
        <end position="251"/>
    </location>
</feature>
<keyword evidence="2" id="KW-0472">Membrane</keyword>
<accession>A0AAP4FAR7</accession>
<dbReference type="Proteomes" id="UP001226160">
    <property type="component" value="Unassembled WGS sequence"/>
</dbReference>
<evidence type="ECO:0000256" key="1">
    <source>
        <dbReference type="SAM" id="MobiDB-lite"/>
    </source>
</evidence>
<keyword evidence="2" id="KW-0812">Transmembrane</keyword>
<feature type="transmembrane region" description="Helical" evidence="2">
    <location>
        <begin position="49"/>
        <end position="70"/>
    </location>
</feature>